<dbReference type="KEGG" id="sals:SLNWT_0863"/>
<dbReference type="AlphaFoldDB" id="A0A0B5EIG1"/>
<organism evidence="1 2">
    <name type="scientific">Streptomyces albus (strain ATCC 21838 / DSM 41398 / FERM P-419 / JCM 4703 / NBRC 107858)</name>
    <dbReference type="NCBI Taxonomy" id="1081613"/>
    <lineage>
        <taxon>Bacteria</taxon>
        <taxon>Bacillati</taxon>
        <taxon>Actinomycetota</taxon>
        <taxon>Actinomycetes</taxon>
        <taxon>Kitasatosporales</taxon>
        <taxon>Streptomycetaceae</taxon>
        <taxon>Streptomyces</taxon>
    </lineage>
</organism>
<proteinExistence type="predicted"/>
<evidence type="ECO:0000313" key="1">
    <source>
        <dbReference type="EMBL" id="AJE81239.1"/>
    </source>
</evidence>
<gene>
    <name evidence="1" type="ORF">SLNWT_0863</name>
</gene>
<protein>
    <submittedName>
        <fullName evidence="1">Uncharacterized protein</fullName>
    </submittedName>
</protein>
<keyword evidence="2" id="KW-1185">Reference proteome</keyword>
<evidence type="ECO:0000313" key="2">
    <source>
        <dbReference type="Proteomes" id="UP000031523"/>
    </source>
</evidence>
<dbReference type="EMBL" id="CP010519">
    <property type="protein sequence ID" value="AJE81239.1"/>
    <property type="molecule type" value="Genomic_DNA"/>
</dbReference>
<name>A0A0B5EIG1_STRA4</name>
<dbReference type="Proteomes" id="UP000031523">
    <property type="component" value="Chromosome"/>
</dbReference>
<accession>A0A0B5EIG1</accession>
<sequence>MNAITFEELDGLTGELLPERAVLSTVVPFNNAGGHDGGGSSSSAVALGGGDSGNHGAISSSACQAQQVHGTPGLVGALGLGSNNPSASLTCVPTSLATY</sequence>
<reference evidence="1 2" key="1">
    <citation type="submission" date="2015-01" db="EMBL/GenBank/DDBJ databases">
        <title>Enhanced salinomycin production by adjusting the supply of polyketide extender units in Streptomyce albus DSM 41398.</title>
        <authorList>
            <person name="Lu C."/>
        </authorList>
    </citation>
    <scope>NUCLEOTIDE SEQUENCE [LARGE SCALE GENOMIC DNA]</scope>
    <source>
        <strain evidence="2">ATCC 21838 / DSM 41398 / FERM P-419 / JCM 4703 / NBRC 107858</strain>
    </source>
</reference>